<comment type="caution">
    <text evidence="4">The sequence shown here is derived from an EMBL/GenBank/DDBJ whole genome shotgun (WGS) entry which is preliminary data.</text>
</comment>
<dbReference type="SMART" id="SM00852">
    <property type="entry name" value="MoCF_biosynth"/>
    <property type="match status" value="1"/>
</dbReference>
<evidence type="ECO:0000256" key="1">
    <source>
        <dbReference type="ARBA" id="ARBA00005046"/>
    </source>
</evidence>
<dbReference type="NCBIfam" id="TIGR00177">
    <property type="entry name" value="molyb_syn"/>
    <property type="match status" value="1"/>
</dbReference>
<dbReference type="Pfam" id="PF00994">
    <property type="entry name" value="MoCF_biosynth"/>
    <property type="match status" value="1"/>
</dbReference>
<dbReference type="EMBL" id="VOHM01000002">
    <property type="protein sequence ID" value="TWT28941.1"/>
    <property type="molecule type" value="Genomic_DNA"/>
</dbReference>
<dbReference type="PANTHER" id="PTHR43764">
    <property type="entry name" value="MOLYBDENUM COFACTOR BIOSYNTHESIS"/>
    <property type="match status" value="1"/>
</dbReference>
<organism evidence="4 5">
    <name type="scientific">Corynebacterium canis</name>
    <dbReference type="NCBI Taxonomy" id="679663"/>
    <lineage>
        <taxon>Bacteria</taxon>
        <taxon>Bacillati</taxon>
        <taxon>Actinomycetota</taxon>
        <taxon>Actinomycetes</taxon>
        <taxon>Mycobacteriales</taxon>
        <taxon>Corynebacteriaceae</taxon>
        <taxon>Corynebacterium</taxon>
    </lineage>
</organism>
<dbReference type="GO" id="GO:0006777">
    <property type="term" value="P:Mo-molybdopterin cofactor biosynthetic process"/>
    <property type="evidence" value="ECO:0007669"/>
    <property type="project" value="UniProtKB-KW"/>
</dbReference>
<dbReference type="PANTHER" id="PTHR43764:SF1">
    <property type="entry name" value="MOLYBDOPTERIN MOLYBDOTRANSFERASE"/>
    <property type="match status" value="1"/>
</dbReference>
<name>A0A5C5UR26_9CORY</name>
<reference evidence="4 5" key="1">
    <citation type="submission" date="2019-08" db="EMBL/GenBank/DDBJ databases">
        <authorList>
            <person name="Lei W."/>
        </authorList>
    </citation>
    <scope>NUCLEOTIDE SEQUENCE [LARGE SCALE GENOMIC DNA]</scope>
    <source>
        <strain evidence="4 5">CCUG 58627</strain>
    </source>
</reference>
<accession>A0A5C5UR26</accession>
<keyword evidence="2" id="KW-0501">Molybdenum cofactor biosynthesis</keyword>
<feature type="domain" description="MoaB/Mog" evidence="3">
    <location>
        <begin position="8"/>
        <end position="155"/>
    </location>
</feature>
<dbReference type="InterPro" id="IPR001453">
    <property type="entry name" value="MoaB/Mog_dom"/>
</dbReference>
<gene>
    <name evidence="4" type="ORF">FRX94_01200</name>
</gene>
<dbReference type="AlphaFoldDB" id="A0A5C5UR26"/>
<evidence type="ECO:0000313" key="5">
    <source>
        <dbReference type="Proteomes" id="UP000320791"/>
    </source>
</evidence>
<evidence type="ECO:0000256" key="2">
    <source>
        <dbReference type="ARBA" id="ARBA00023150"/>
    </source>
</evidence>
<keyword evidence="5" id="KW-1185">Reference proteome</keyword>
<evidence type="ECO:0000313" key="4">
    <source>
        <dbReference type="EMBL" id="TWT28941.1"/>
    </source>
</evidence>
<comment type="pathway">
    <text evidence="1">Cofactor biosynthesis; molybdopterin biosynthesis.</text>
</comment>
<dbReference type="Proteomes" id="UP000320791">
    <property type="component" value="Unassembled WGS sequence"/>
</dbReference>
<dbReference type="Gene3D" id="3.40.980.10">
    <property type="entry name" value="MoaB/Mog-like domain"/>
    <property type="match status" value="1"/>
</dbReference>
<dbReference type="InterPro" id="IPR051920">
    <property type="entry name" value="MPT_Adenylyltrnsfr/MoaC-Rel"/>
</dbReference>
<sequence>MSEHVPGAVITVSDRCASGEREDNSGPLAKKILAMHGVDVGEVVLVPDGVDNVERALREALAAGARVVITVGGTGITPRDLTPEATRPFLEAELPGIATQIVMRGLKKTPLAGLSRGLVGVTGRGENAALIVNAPGSKGGVRDVIDVIGPLVPHVLEQLGGQDGAPHQN</sequence>
<dbReference type="RefSeq" id="WP_146323396.1">
    <property type="nucleotide sequence ID" value="NZ_BAABLR010000075.1"/>
</dbReference>
<proteinExistence type="predicted"/>
<dbReference type="OrthoDB" id="9794429at2"/>
<dbReference type="CDD" id="cd00886">
    <property type="entry name" value="MogA_MoaB"/>
    <property type="match status" value="1"/>
</dbReference>
<dbReference type="InterPro" id="IPR036425">
    <property type="entry name" value="MoaB/Mog-like_dom_sf"/>
</dbReference>
<protein>
    <submittedName>
        <fullName evidence="4">MogA/MoaB family molybdenum cofactor biosynthesis protein</fullName>
    </submittedName>
</protein>
<dbReference type="SUPFAM" id="SSF53218">
    <property type="entry name" value="Molybdenum cofactor biosynthesis proteins"/>
    <property type="match status" value="1"/>
</dbReference>
<evidence type="ECO:0000259" key="3">
    <source>
        <dbReference type="SMART" id="SM00852"/>
    </source>
</evidence>